<name>A0A1D2MQA6_ORCCI</name>
<dbReference type="AlphaFoldDB" id="A0A1D2MQA6"/>
<feature type="compositionally biased region" description="Polar residues" evidence="1">
    <location>
        <begin position="565"/>
        <end position="581"/>
    </location>
</feature>
<feature type="compositionally biased region" description="Basic and acidic residues" evidence="1">
    <location>
        <begin position="296"/>
        <end position="307"/>
    </location>
</feature>
<proteinExistence type="predicted"/>
<feature type="region of interest" description="Disordered" evidence="1">
    <location>
        <begin position="350"/>
        <end position="594"/>
    </location>
</feature>
<reference evidence="2 3" key="1">
    <citation type="journal article" date="2016" name="Genome Biol. Evol.">
        <title>Gene Family Evolution Reflects Adaptation to Soil Environmental Stressors in the Genome of the Collembolan Orchesella cincta.</title>
        <authorList>
            <person name="Faddeeva-Vakhrusheva A."/>
            <person name="Derks M.F."/>
            <person name="Anvar S.Y."/>
            <person name="Agamennone V."/>
            <person name="Suring W."/>
            <person name="Smit S."/>
            <person name="van Straalen N.M."/>
            <person name="Roelofs D."/>
        </authorList>
    </citation>
    <scope>NUCLEOTIDE SEQUENCE [LARGE SCALE GENOMIC DNA]</scope>
    <source>
        <tissue evidence="2">Mixed pool</tissue>
    </source>
</reference>
<dbReference type="Proteomes" id="UP000094527">
    <property type="component" value="Unassembled WGS sequence"/>
</dbReference>
<feature type="non-terminal residue" evidence="2">
    <location>
        <position position="771"/>
    </location>
</feature>
<feature type="region of interest" description="Disordered" evidence="1">
    <location>
        <begin position="250"/>
        <end position="323"/>
    </location>
</feature>
<accession>A0A1D2MQA6</accession>
<keyword evidence="3" id="KW-1185">Reference proteome</keyword>
<evidence type="ECO:0000313" key="2">
    <source>
        <dbReference type="EMBL" id="ODM95082.1"/>
    </source>
</evidence>
<comment type="caution">
    <text evidence="2">The sequence shown here is derived from an EMBL/GenBank/DDBJ whole genome shotgun (WGS) entry which is preliminary data.</text>
</comment>
<feature type="region of interest" description="Disordered" evidence="1">
    <location>
        <begin position="646"/>
        <end position="666"/>
    </location>
</feature>
<feature type="compositionally biased region" description="Basic and acidic residues" evidence="1">
    <location>
        <begin position="388"/>
        <end position="397"/>
    </location>
</feature>
<feature type="compositionally biased region" description="Low complexity" evidence="1">
    <location>
        <begin position="253"/>
        <end position="264"/>
    </location>
</feature>
<evidence type="ECO:0000313" key="3">
    <source>
        <dbReference type="Proteomes" id="UP000094527"/>
    </source>
</evidence>
<feature type="compositionally biased region" description="Basic and acidic residues" evidence="1">
    <location>
        <begin position="267"/>
        <end position="277"/>
    </location>
</feature>
<feature type="compositionally biased region" description="Acidic residues" evidence="1">
    <location>
        <begin position="429"/>
        <end position="441"/>
    </location>
</feature>
<evidence type="ECO:0000256" key="1">
    <source>
        <dbReference type="SAM" id="MobiDB-lite"/>
    </source>
</evidence>
<organism evidence="2 3">
    <name type="scientific">Orchesella cincta</name>
    <name type="common">Springtail</name>
    <name type="synonym">Podura cincta</name>
    <dbReference type="NCBI Taxonomy" id="48709"/>
    <lineage>
        <taxon>Eukaryota</taxon>
        <taxon>Metazoa</taxon>
        <taxon>Ecdysozoa</taxon>
        <taxon>Arthropoda</taxon>
        <taxon>Hexapoda</taxon>
        <taxon>Collembola</taxon>
        <taxon>Entomobryomorpha</taxon>
        <taxon>Entomobryoidea</taxon>
        <taxon>Orchesellidae</taxon>
        <taxon>Orchesellinae</taxon>
        <taxon>Orchesella</taxon>
    </lineage>
</organism>
<protein>
    <submittedName>
        <fullName evidence="2">Uncharacterized protein</fullName>
    </submittedName>
</protein>
<feature type="compositionally biased region" description="Acidic residues" evidence="1">
    <location>
        <begin position="398"/>
        <end position="410"/>
    </location>
</feature>
<sequence>MVKMFSPPLLAIEGGSMDVVSTAPIRINDKCVCAFCENSWIIPMGYTRAEEVRVLEGVAKDHFINRIILQDEVDRDVVMDSSHSSRLSLHGGATSNLLQSLVLCDDCVYQFAGAEEKILKAQKSYLSKMTGQKDFCEILADPWLDVKRMAYAKLKSQEADIVEKLRVIETAKPRIIARENQESVTTTVLTMNTTSSSTEIRSIESLSHGAQLVFATDVSSIPGIQNNLQLEFVTPNQPHHSTASVMQEPALNQQSQATSPSSSDSDSDIKKSEEADVAKPGTSKADVSKPGTSKADVSKPGKSKADVTKPGTSKADVTKPGTSKSTLATALKSMNFNAVVSIERLTLPISNSIISKHFKIPSSLVNTNGKKAAVASEGSSDSEESDDDSKSKEKENADDQNESDSDGEQPENEKRPSKGKANAKKVDSESSDDEDDDDDDDTTSKKSLSQASGKGAALNDKGASNSTTKVQPKGAVKKEGAKKSNAQIKKPLSNKKSEKSSTKASTGAAVKKLRTSVSATPEDNPMNKAKSGTKRPLTSTPLEASVIPTNPAKRALKSPPEESPIKSTPGTPKTKSSQIDELNSFEKPAPKSSQSEIKSFFTKMTSSWTELLFVSYLVFVALTPVRESSSASVSIQKQNHALPVNNFANSLKSDSDKSSKSKSSKRRVLKISKNLFNKLIKNQEQLEQEADDEALLSESLLLPVTEPEVHHSDSMSAYNEELQNQNFAENLEKFEHDASEEEVASSPEQPQRPAYKEELRNNKIVTFMPAN</sequence>
<gene>
    <name evidence="2" type="ORF">Ocin01_11597</name>
</gene>
<dbReference type="EMBL" id="LJIJ01000715">
    <property type="protein sequence ID" value="ODM95082.1"/>
    <property type="molecule type" value="Genomic_DNA"/>
</dbReference>
<feature type="region of interest" description="Disordered" evidence="1">
    <location>
        <begin position="725"/>
        <end position="771"/>
    </location>
</feature>